<dbReference type="Proteomes" id="UP000280834">
    <property type="component" value="Unassembled WGS sequence"/>
</dbReference>
<organism evidence="3">
    <name type="scientific">Brugia timori</name>
    <dbReference type="NCBI Taxonomy" id="42155"/>
    <lineage>
        <taxon>Eukaryota</taxon>
        <taxon>Metazoa</taxon>
        <taxon>Ecdysozoa</taxon>
        <taxon>Nematoda</taxon>
        <taxon>Chromadorea</taxon>
        <taxon>Rhabditida</taxon>
        <taxon>Spirurina</taxon>
        <taxon>Spiruromorpha</taxon>
        <taxon>Filarioidea</taxon>
        <taxon>Onchocercidae</taxon>
        <taxon>Brugia</taxon>
    </lineage>
</organism>
<gene>
    <name evidence="1" type="ORF">BTMF_LOCUS4743</name>
</gene>
<keyword evidence="2" id="KW-1185">Reference proteome</keyword>
<dbReference type="PANTHER" id="PTHR37417">
    <property type="entry name" value="67 KDA MYOSIN-CROSS-REACTIVE ANTIGEN FAMILY PROTEIN (AFU_ORTHOLOGUE AFUA_5G09970)"/>
    <property type="match status" value="1"/>
</dbReference>
<dbReference type="InterPro" id="IPR010354">
    <property type="entry name" value="Oleate_hydratase"/>
</dbReference>
<dbReference type="STRING" id="42155.A0A0R3QGG0"/>
<sequence>MQALGALAVRHEGGVHLVARVLVDLLHDRDRFRRGLDRIGVAHERGQGARLGGHFGIESLGELAGQLDALRRTDRTVEAPSSRAALRCINHPRALTPVVPRLDPAQGRAGGTCLVSDLVPLLMPSWHIRIRRRVARPHSPAYQGHCTMTSFQQACIVGSGIGALSAAVLLIRDAGMPGSRIRILEEAPTPGGALDGTGNAAQGYVTRGGRMFTDETYSCLWNVLQSIPALSSTGHTVRDEIQAFNALWRSDAHARLINRDRRILDASDLGFNFQDRVELMRLLATPERALGTRRIEECFSTHFLDTHFWAMWRTTFAFQNWHSAVELKRYMLRFLQELPRIHTLGGVRRTEF</sequence>
<dbReference type="Gene3D" id="3.50.50.60">
    <property type="entry name" value="FAD/NAD(P)-binding domain"/>
    <property type="match status" value="1"/>
</dbReference>
<dbReference type="InterPro" id="IPR036188">
    <property type="entry name" value="FAD/NAD-bd_sf"/>
</dbReference>
<dbReference type="AlphaFoldDB" id="A0A0R3QGG0"/>
<reference evidence="3" key="1">
    <citation type="submission" date="2017-02" db="UniProtKB">
        <authorList>
            <consortium name="WormBaseParasite"/>
        </authorList>
    </citation>
    <scope>IDENTIFICATION</scope>
</reference>
<proteinExistence type="predicted"/>
<reference evidence="1 2" key="2">
    <citation type="submission" date="2018-11" db="EMBL/GenBank/DDBJ databases">
        <authorList>
            <consortium name="Pathogen Informatics"/>
        </authorList>
    </citation>
    <scope>NUCLEOTIDE SEQUENCE [LARGE SCALE GENOMIC DNA]</scope>
</reference>
<name>A0A0R3QGG0_9BILA</name>
<dbReference type="GO" id="GO:0050151">
    <property type="term" value="F:oleate hydratase activity"/>
    <property type="evidence" value="ECO:0007669"/>
    <property type="project" value="InterPro"/>
</dbReference>
<evidence type="ECO:0000313" key="3">
    <source>
        <dbReference type="WBParaSite" id="BTMF_0000546001-mRNA-1"/>
    </source>
</evidence>
<dbReference type="GO" id="GO:0071949">
    <property type="term" value="F:FAD binding"/>
    <property type="evidence" value="ECO:0007669"/>
    <property type="project" value="InterPro"/>
</dbReference>
<evidence type="ECO:0000313" key="1">
    <source>
        <dbReference type="EMBL" id="VDO17234.1"/>
    </source>
</evidence>
<dbReference type="Pfam" id="PF06100">
    <property type="entry name" value="MCRA"/>
    <property type="match status" value="1"/>
</dbReference>
<dbReference type="PANTHER" id="PTHR37417:SF2">
    <property type="entry name" value="67 KDA MYOSIN-CROSS-REACTIVE ANTIGEN FAMILY PROTEIN (AFU_ORTHOLOGUE AFUA_5G09970)"/>
    <property type="match status" value="1"/>
</dbReference>
<evidence type="ECO:0000313" key="2">
    <source>
        <dbReference type="Proteomes" id="UP000280834"/>
    </source>
</evidence>
<dbReference type="SUPFAM" id="SSF51905">
    <property type="entry name" value="FAD/NAD(P)-binding domain"/>
    <property type="match status" value="1"/>
</dbReference>
<accession>A0A0R3QGG0</accession>
<protein>
    <submittedName>
        <fullName evidence="3">Oleate hydratase</fullName>
    </submittedName>
</protein>
<dbReference type="GO" id="GO:0006631">
    <property type="term" value="P:fatty acid metabolic process"/>
    <property type="evidence" value="ECO:0007669"/>
    <property type="project" value="InterPro"/>
</dbReference>
<dbReference type="WBParaSite" id="BTMF_0000546001-mRNA-1">
    <property type="protein sequence ID" value="BTMF_0000546001-mRNA-1"/>
    <property type="gene ID" value="BTMF_0000546001"/>
</dbReference>
<dbReference type="EMBL" id="UZAG01004813">
    <property type="protein sequence ID" value="VDO17234.1"/>
    <property type="molecule type" value="Genomic_DNA"/>
</dbReference>